<evidence type="ECO:0000256" key="7">
    <source>
        <dbReference type="ARBA" id="ARBA00041803"/>
    </source>
</evidence>
<gene>
    <name evidence="11" type="ORF">EV696_101285</name>
</gene>
<dbReference type="PANTHER" id="PTHR21600:SF56">
    <property type="entry name" value="TRNA PSEUDOURIDINE SYNTHASE C"/>
    <property type="match status" value="1"/>
</dbReference>
<reference evidence="11 12" key="1">
    <citation type="submission" date="2019-03" db="EMBL/GenBank/DDBJ databases">
        <title>Genomic Encyclopedia of Type Strains, Phase IV (KMG-IV): sequencing the most valuable type-strain genomes for metagenomic binning, comparative biology and taxonomic classification.</title>
        <authorList>
            <person name="Goeker M."/>
        </authorList>
    </citation>
    <scope>NUCLEOTIDE SEQUENCE [LARGE SCALE GENOMIC DNA]</scope>
    <source>
        <strain evidence="11 12">DSM 103792</strain>
    </source>
</reference>
<dbReference type="GO" id="GO:0003723">
    <property type="term" value="F:RNA binding"/>
    <property type="evidence" value="ECO:0007669"/>
    <property type="project" value="InterPro"/>
</dbReference>
<name>A0A4R6UVQ5_9GAMM</name>
<proteinExistence type="predicted"/>
<evidence type="ECO:0000313" key="11">
    <source>
        <dbReference type="EMBL" id="TDQ51311.1"/>
    </source>
</evidence>
<dbReference type="InterPro" id="IPR006224">
    <property type="entry name" value="PsdUridine_synth_RluA-like_CS"/>
</dbReference>
<dbReference type="GO" id="GO:0000455">
    <property type="term" value="P:enzyme-directed rRNA pseudouridine synthesis"/>
    <property type="evidence" value="ECO:0007669"/>
    <property type="project" value="TreeGrafter"/>
</dbReference>
<evidence type="ECO:0000256" key="8">
    <source>
        <dbReference type="ARBA" id="ARBA00041975"/>
    </source>
</evidence>
<dbReference type="GO" id="GO:0008033">
    <property type="term" value="P:tRNA processing"/>
    <property type="evidence" value="ECO:0007669"/>
    <property type="project" value="UniProtKB-KW"/>
</dbReference>
<keyword evidence="2" id="KW-0413">Isomerase</keyword>
<feature type="domain" description="Pseudouridine synthase RsuA/RluA-like" evidence="10">
    <location>
        <begin position="14"/>
        <end position="171"/>
    </location>
</feature>
<evidence type="ECO:0000256" key="4">
    <source>
        <dbReference type="ARBA" id="ARBA00037670"/>
    </source>
</evidence>
<dbReference type="PANTHER" id="PTHR21600">
    <property type="entry name" value="MITOCHONDRIAL RNA PSEUDOURIDINE SYNTHASE"/>
    <property type="match status" value="1"/>
</dbReference>
<accession>A0A4R6UVQ5</accession>
<evidence type="ECO:0000256" key="2">
    <source>
        <dbReference type="ARBA" id="ARBA00023235"/>
    </source>
</evidence>
<dbReference type="EC" id="5.4.99.26" evidence="5"/>
<dbReference type="RefSeq" id="WP_133587199.1">
    <property type="nucleotide sequence ID" value="NZ_CP037953.1"/>
</dbReference>
<evidence type="ECO:0000256" key="3">
    <source>
        <dbReference type="ARBA" id="ARBA00036607"/>
    </source>
</evidence>
<dbReference type="GO" id="GO:0160149">
    <property type="term" value="F:tRNA pseudouridine(65) synthase activity"/>
    <property type="evidence" value="ECO:0007669"/>
    <property type="project" value="UniProtKB-EC"/>
</dbReference>
<dbReference type="OrthoDB" id="9807829at2"/>
<evidence type="ECO:0000256" key="9">
    <source>
        <dbReference type="ARBA" id="ARBA00043049"/>
    </source>
</evidence>
<dbReference type="InterPro" id="IPR050188">
    <property type="entry name" value="RluA_PseudoU_synthase"/>
</dbReference>
<organism evidence="11 12">
    <name type="scientific">Permianibacter aggregans</name>
    <dbReference type="NCBI Taxonomy" id="1510150"/>
    <lineage>
        <taxon>Bacteria</taxon>
        <taxon>Pseudomonadati</taxon>
        <taxon>Pseudomonadota</taxon>
        <taxon>Gammaproteobacteria</taxon>
        <taxon>Pseudomonadales</taxon>
        <taxon>Pseudomonadaceae</taxon>
        <taxon>Permianibacter</taxon>
    </lineage>
</organism>
<comment type="function">
    <text evidence="4">Responsible for synthesis of pseudouridine from uracil-65 in transfer RNAs.</text>
</comment>
<dbReference type="SUPFAM" id="SSF55120">
    <property type="entry name" value="Pseudouridine synthase"/>
    <property type="match status" value="1"/>
</dbReference>
<evidence type="ECO:0000256" key="6">
    <source>
        <dbReference type="ARBA" id="ARBA00040675"/>
    </source>
</evidence>
<dbReference type="AlphaFoldDB" id="A0A4R6UVQ5"/>
<protein>
    <recommendedName>
        <fullName evidence="6">tRNA pseudouridine synthase C</fullName>
        <ecNumber evidence="5">5.4.99.26</ecNumber>
    </recommendedName>
    <alternativeName>
        <fullName evidence="8">tRNA pseudouridine(65) synthase</fullName>
    </alternativeName>
    <alternativeName>
        <fullName evidence="9">tRNA pseudouridylate synthase C</fullName>
    </alternativeName>
    <alternativeName>
        <fullName evidence="7">tRNA-uridine isomerase C</fullName>
    </alternativeName>
</protein>
<comment type="catalytic activity">
    <reaction evidence="3">
        <text>uridine(65) in tRNA = pseudouridine(65) in tRNA</text>
        <dbReference type="Rhea" id="RHEA:42536"/>
        <dbReference type="Rhea" id="RHEA-COMP:10103"/>
        <dbReference type="Rhea" id="RHEA-COMP:10104"/>
        <dbReference type="ChEBI" id="CHEBI:65314"/>
        <dbReference type="ChEBI" id="CHEBI:65315"/>
        <dbReference type="EC" id="5.4.99.26"/>
    </reaction>
</comment>
<dbReference type="InterPro" id="IPR006145">
    <property type="entry name" value="PsdUridine_synth_RsuA/RluA"/>
</dbReference>
<evidence type="ECO:0000256" key="5">
    <source>
        <dbReference type="ARBA" id="ARBA00038943"/>
    </source>
</evidence>
<dbReference type="Pfam" id="PF00849">
    <property type="entry name" value="PseudoU_synth_2"/>
    <property type="match status" value="1"/>
</dbReference>
<keyword evidence="12" id="KW-1185">Reference proteome</keyword>
<dbReference type="InterPro" id="IPR020103">
    <property type="entry name" value="PsdUridine_synth_cat_dom_sf"/>
</dbReference>
<evidence type="ECO:0000256" key="1">
    <source>
        <dbReference type="ARBA" id="ARBA00022694"/>
    </source>
</evidence>
<comment type="caution">
    <text evidence="11">The sequence shown here is derived from an EMBL/GenBank/DDBJ whole genome shotgun (WGS) entry which is preliminary data.</text>
</comment>
<dbReference type="Proteomes" id="UP000295375">
    <property type="component" value="Unassembled WGS sequence"/>
</dbReference>
<evidence type="ECO:0000259" key="10">
    <source>
        <dbReference type="Pfam" id="PF00849"/>
    </source>
</evidence>
<dbReference type="PROSITE" id="PS01129">
    <property type="entry name" value="PSI_RLU"/>
    <property type="match status" value="1"/>
</dbReference>
<keyword evidence="1" id="KW-0819">tRNA processing</keyword>
<sequence length="238" mass="27247">MSEALDIIYQDEYIVAVHKPAGLLVHRSDIDRHETRFAVQQLRDQIGKPVFPAHRLDKATSGLMLFALDSESCQRLMTQFAELQVDKTYWAIVRGWPAEQGVIDHPLTRIKDPYDKPRQKFEAQDALTGFKRLQTFSSPIAIDRYPEARYALVEAKPKTGRRHQIRRHLKHISHPIIGDVRYGKGNHNRLFREQLGIERMLLACTAMAFNHPSTGARVALECPVEASFQTAIEKLGLR</sequence>
<evidence type="ECO:0000313" key="12">
    <source>
        <dbReference type="Proteomes" id="UP000295375"/>
    </source>
</evidence>
<dbReference type="EMBL" id="SNYM01000001">
    <property type="protein sequence ID" value="TDQ51311.1"/>
    <property type="molecule type" value="Genomic_DNA"/>
</dbReference>
<dbReference type="Gene3D" id="3.30.2350.10">
    <property type="entry name" value="Pseudouridine synthase"/>
    <property type="match status" value="1"/>
</dbReference>